<sequence>MTDIDFYILSAQEPQQRLDFACRLVEKAYRSRCKVYVHFDSEIQAKTFDELLWSYRDNSFIPHGLVASDALEDNCPVHIGFGDQQPPHFDVLLNLATEIPSTFARHKRLLEIVIQQDAVLTSTRLHYKFYKERGYPINNIDMRISD</sequence>
<dbReference type="GO" id="GO:0006260">
    <property type="term" value="P:DNA replication"/>
    <property type="evidence" value="ECO:0007669"/>
    <property type="project" value="InterPro"/>
</dbReference>
<dbReference type="GO" id="GO:0003677">
    <property type="term" value="F:DNA binding"/>
    <property type="evidence" value="ECO:0007669"/>
    <property type="project" value="InterPro"/>
</dbReference>
<gene>
    <name evidence="1" type="primary">holC</name>
    <name evidence="1" type="ORF">OLEAN_C11840</name>
</gene>
<evidence type="ECO:0000313" key="2">
    <source>
        <dbReference type="Proteomes" id="UP000032749"/>
    </source>
</evidence>
<dbReference type="Gene3D" id="3.40.50.10110">
    <property type="entry name" value="DNA polymerase III subunit chi"/>
    <property type="match status" value="1"/>
</dbReference>
<reference evidence="1 2" key="1">
    <citation type="journal article" date="2013" name="Nat. Commun.">
        <title>Genome sequence and functional genomic analysis of the oil-degrading bacterium Oleispira antarctica.</title>
        <authorList>
            <person name="Kube M."/>
            <person name="Chernikova T.N."/>
            <person name="Al-Ramahi Y."/>
            <person name="Beloqui A."/>
            <person name="Lopez-Cortez N."/>
            <person name="Guazzaroni M.E."/>
            <person name="Heipieper H.J."/>
            <person name="Klages S."/>
            <person name="Kotsyurbenko O.R."/>
            <person name="Langer I."/>
            <person name="Nechitaylo T.Y."/>
            <person name="Lunsdorf H."/>
            <person name="Fernandez M."/>
            <person name="Juarez S."/>
            <person name="Ciordia S."/>
            <person name="Singer A."/>
            <person name="Kagan O."/>
            <person name="Egorova O."/>
            <person name="Petit P.A."/>
            <person name="Stogios P."/>
            <person name="Kim Y."/>
            <person name="Tchigvintsev A."/>
            <person name="Flick R."/>
            <person name="Denaro R."/>
            <person name="Genovese M."/>
            <person name="Albar J.P."/>
            <person name="Reva O.N."/>
            <person name="Martinez-Gomariz M."/>
            <person name="Tran H."/>
            <person name="Ferrer M."/>
            <person name="Savchenko A."/>
            <person name="Yakunin A.F."/>
            <person name="Yakimov M.M."/>
            <person name="Golyshina O.V."/>
            <person name="Reinhardt R."/>
            <person name="Golyshin P.N."/>
        </authorList>
    </citation>
    <scope>NUCLEOTIDE SEQUENCE [LARGE SCALE GENOMIC DNA]</scope>
</reference>
<name>R4YLF4_OLEAN</name>
<dbReference type="SUPFAM" id="SSF102400">
    <property type="entry name" value="DNA polymerase III chi subunit"/>
    <property type="match status" value="1"/>
</dbReference>
<dbReference type="GO" id="GO:0032298">
    <property type="term" value="P:positive regulation of DNA-templated DNA replication initiation"/>
    <property type="evidence" value="ECO:0007669"/>
    <property type="project" value="TreeGrafter"/>
</dbReference>
<evidence type="ECO:0000313" key="1">
    <source>
        <dbReference type="EMBL" id="CCK75360.1"/>
    </source>
</evidence>
<dbReference type="Proteomes" id="UP000032749">
    <property type="component" value="Chromosome"/>
</dbReference>
<dbReference type="STRING" id="698738.OLEAN_C11840"/>
<dbReference type="PANTHER" id="PTHR38767">
    <property type="entry name" value="DNA POLYMERASE III SUBUNIT CHI"/>
    <property type="match status" value="1"/>
</dbReference>
<dbReference type="GO" id="GO:0003887">
    <property type="term" value="F:DNA-directed DNA polymerase activity"/>
    <property type="evidence" value="ECO:0007669"/>
    <property type="project" value="InterPro"/>
</dbReference>
<dbReference type="EMBL" id="FO203512">
    <property type="protein sequence ID" value="CCK75360.1"/>
    <property type="molecule type" value="Genomic_DNA"/>
</dbReference>
<dbReference type="InterPro" id="IPR036768">
    <property type="entry name" value="PolIII_chi_sf"/>
</dbReference>
<dbReference type="AlphaFoldDB" id="R4YLF4"/>
<dbReference type="Pfam" id="PF04364">
    <property type="entry name" value="DNA_pol3_chi"/>
    <property type="match status" value="1"/>
</dbReference>
<dbReference type="PANTHER" id="PTHR38767:SF1">
    <property type="entry name" value="DNA POLYMERASE III SUBUNIT CHI"/>
    <property type="match status" value="1"/>
</dbReference>
<dbReference type="OrthoDB" id="5297568at2"/>
<organism evidence="1 2">
    <name type="scientific">Oleispira antarctica RB-8</name>
    <dbReference type="NCBI Taxonomy" id="698738"/>
    <lineage>
        <taxon>Bacteria</taxon>
        <taxon>Pseudomonadati</taxon>
        <taxon>Pseudomonadota</taxon>
        <taxon>Gammaproteobacteria</taxon>
        <taxon>Oceanospirillales</taxon>
        <taxon>Oceanospirillaceae</taxon>
        <taxon>Oleispira</taxon>
    </lineage>
</organism>
<dbReference type="HOGENOM" id="CLU_131584_2_1_6"/>
<dbReference type="InterPro" id="IPR007459">
    <property type="entry name" value="DNA_pol3_chi"/>
</dbReference>
<accession>R4YLF4</accession>
<protein>
    <submittedName>
        <fullName evidence="1">DNA polymerase III chi subunit</fullName>
    </submittedName>
</protein>
<proteinExistence type="predicted"/>
<dbReference type="KEGG" id="oai:OLEAN_C11840"/>
<keyword evidence="2" id="KW-1185">Reference proteome</keyword>